<dbReference type="Proteomes" id="UP000663853">
    <property type="component" value="Unassembled WGS sequence"/>
</dbReference>
<dbReference type="Gene3D" id="3.40.50.10420">
    <property type="entry name" value="NagB/RpiA/CoA transferase-like"/>
    <property type="match status" value="1"/>
</dbReference>
<dbReference type="PANTHER" id="PTHR11575:SF22">
    <property type="entry name" value="ADL392WP"/>
    <property type="match status" value="1"/>
</dbReference>
<accession>A0A8H3HI49</accession>
<dbReference type="InterPro" id="IPR029052">
    <property type="entry name" value="Metallo-depent_PP-like"/>
</dbReference>
<organism evidence="5 6">
    <name type="scientific">Rhizoctonia solani</name>
    <dbReference type="NCBI Taxonomy" id="456999"/>
    <lineage>
        <taxon>Eukaryota</taxon>
        <taxon>Fungi</taxon>
        <taxon>Dikarya</taxon>
        <taxon>Basidiomycota</taxon>
        <taxon>Agaricomycotina</taxon>
        <taxon>Agaricomycetes</taxon>
        <taxon>Cantharellales</taxon>
        <taxon>Ceratobasidiaceae</taxon>
        <taxon>Rhizoctonia</taxon>
    </lineage>
</organism>
<feature type="signal peptide" evidence="2">
    <location>
        <begin position="1"/>
        <end position="28"/>
    </location>
</feature>
<reference evidence="5" key="1">
    <citation type="submission" date="2021-01" db="EMBL/GenBank/DDBJ databases">
        <authorList>
            <person name="Kaushik A."/>
        </authorList>
    </citation>
    <scope>NUCLEOTIDE SEQUENCE</scope>
    <source>
        <strain evidence="5">AG6-10EEA</strain>
    </source>
</reference>
<dbReference type="Gene3D" id="3.60.21.10">
    <property type="match status" value="1"/>
</dbReference>
<dbReference type="SUPFAM" id="SSF100950">
    <property type="entry name" value="NagB/RpiA/CoA transferase-like"/>
    <property type="match status" value="1"/>
</dbReference>
<name>A0A8H3HI49_9AGAM</name>
<evidence type="ECO:0000313" key="6">
    <source>
        <dbReference type="Proteomes" id="UP000663853"/>
    </source>
</evidence>
<dbReference type="InterPro" id="IPR053828">
    <property type="entry name" value="Nucleosidase_C"/>
</dbReference>
<protein>
    <recommendedName>
        <fullName evidence="7">Calcineurin-like phosphoesterase domain-containing protein</fullName>
    </recommendedName>
</protein>
<evidence type="ECO:0000256" key="2">
    <source>
        <dbReference type="SAM" id="SignalP"/>
    </source>
</evidence>
<dbReference type="AlphaFoldDB" id="A0A8H3HI49"/>
<feature type="chain" id="PRO_5034142307" description="Calcineurin-like phosphoesterase domain-containing protein" evidence="2">
    <location>
        <begin position="29"/>
        <end position="852"/>
    </location>
</feature>
<dbReference type="Pfam" id="PF00149">
    <property type="entry name" value="Metallophos"/>
    <property type="match status" value="1"/>
</dbReference>
<dbReference type="InterPro" id="IPR002698">
    <property type="entry name" value="FTHF_cligase"/>
</dbReference>
<dbReference type="PANTHER" id="PTHR11575">
    <property type="entry name" value="5'-NUCLEOTIDASE-RELATED"/>
    <property type="match status" value="1"/>
</dbReference>
<comment type="caution">
    <text evidence="5">The sequence shown here is derived from an EMBL/GenBank/DDBJ whole genome shotgun (WGS) entry which is preliminary data.</text>
</comment>
<dbReference type="GO" id="GO:0009166">
    <property type="term" value="P:nucleotide catabolic process"/>
    <property type="evidence" value="ECO:0007669"/>
    <property type="project" value="InterPro"/>
</dbReference>
<dbReference type="InterPro" id="IPR006179">
    <property type="entry name" value="5_nucleotidase/apyrase"/>
</dbReference>
<keyword evidence="2" id="KW-0732">Signal</keyword>
<sequence>MMKYSTKLGYLWALQVALLGCKAKLTPGQPKGPLPWGDINIIHTSDTHGKATKTSSNNKVNQLFATGWLLGHTKNQWPEPNYSGTLGDFISFVGHMKKLAEEKGVDLLLVDSGDLHDGSGLTDGYPKGGVNGHEAIKSFLKVPYDVMAIGNHELYVTEVTLDIYNNFVPKLDGRYLSSNSYLVTTHKNGSSVEHTIGSRYRRFTTLRGRQVTSLGVIFDFKEHNVNTTIHTPEEMVAEIWFQELMLQPTDVFVLTGHMSVLQGDWGIVTNAIRKYHPNTPIAVLGGHTHTRFCRQLDSNAMALESGRFMETVGWMSISLNKTSPISPASFERRYLDANRITYMYHSNTTEQNFNSTDGLEVDLFNQKLETHWNLRRVHGCSSQNYFVEQYEWPHPQNIYAFYTFHVLPEVLIKTSGREDKPYITLVNNGMLRFDIYRGLFTWNDQLTVLPFKEGYWYIELPWLIARNVKDKLYEYPKDHLNAARILAEEFGPAIDMSLSGDLTQKPLSVSSSLSPGYVTDDKCGGNGDDTEHMPIPRRNNSDYMSNDPFYPIPSDALVDLIMPNFLKKRVLEAINKLGHNSTWEDMHQYGNIASKEVNPNSAKWPVTVDRSIAIGKWQIPIDTRDHKPSTMSIPSAIKTQKSVLRKSVLQARALLPSSDIKNSSESITKKLIEMQAFRESRVVSCFLSMPGEVDTDGIIREILRTGKTLYVPRMNGRVIDMLRVYDVGDLDMLPSGKWGIREPEPVREGEPRQNAMQSGDLDLIVMPGVAFDNKLARLGYGRGMLSLGYQRTGYYDRFVNTYAETFGATRTPKLVGVALDAQIVAPGEIPLEEHDRILDTVVTPTHHYGQIE</sequence>
<evidence type="ECO:0000259" key="3">
    <source>
        <dbReference type="Pfam" id="PF00149"/>
    </source>
</evidence>
<feature type="domain" description="Putative 5'-nucleotidase C-terminal" evidence="4">
    <location>
        <begin position="384"/>
        <end position="571"/>
    </location>
</feature>
<dbReference type="InterPro" id="IPR036907">
    <property type="entry name" value="5'-Nucleotdase_C_sf"/>
</dbReference>
<dbReference type="GO" id="GO:0005829">
    <property type="term" value="C:cytosol"/>
    <property type="evidence" value="ECO:0007669"/>
    <property type="project" value="TreeGrafter"/>
</dbReference>
<dbReference type="Gene3D" id="3.90.780.10">
    <property type="entry name" value="5'-Nucleotidase, C-terminal domain"/>
    <property type="match status" value="1"/>
</dbReference>
<dbReference type="Pfam" id="PF01812">
    <property type="entry name" value="5-FTHF_cyc-lig"/>
    <property type="match status" value="1"/>
</dbReference>
<evidence type="ECO:0008006" key="7">
    <source>
        <dbReference type="Google" id="ProtNLM"/>
    </source>
</evidence>
<proteinExistence type="predicted"/>
<dbReference type="SUPFAM" id="SSF55816">
    <property type="entry name" value="5'-nucleotidase (syn. UDP-sugar hydrolase), C-terminal domain"/>
    <property type="match status" value="1"/>
</dbReference>
<dbReference type="Pfam" id="PF21953">
    <property type="entry name" value="NadN_nucleosid_C"/>
    <property type="match status" value="1"/>
</dbReference>
<dbReference type="InterPro" id="IPR037171">
    <property type="entry name" value="NagB/RpiA_transferase-like"/>
</dbReference>
<evidence type="ECO:0000256" key="1">
    <source>
        <dbReference type="SAM" id="MobiDB-lite"/>
    </source>
</evidence>
<dbReference type="PROSITE" id="PS51257">
    <property type="entry name" value="PROKAR_LIPOPROTEIN"/>
    <property type="match status" value="1"/>
</dbReference>
<dbReference type="InterPro" id="IPR004843">
    <property type="entry name" value="Calcineurin-like_PHP"/>
</dbReference>
<evidence type="ECO:0000313" key="5">
    <source>
        <dbReference type="EMBL" id="CAE6511335.1"/>
    </source>
</evidence>
<dbReference type="NCBIfam" id="TIGR02727">
    <property type="entry name" value="MTHFS_bact"/>
    <property type="match status" value="1"/>
</dbReference>
<gene>
    <name evidence="5" type="ORF">RDB_LOCUS129295</name>
</gene>
<dbReference type="EMBL" id="CAJMXA010003687">
    <property type="protein sequence ID" value="CAE6511335.1"/>
    <property type="molecule type" value="Genomic_DNA"/>
</dbReference>
<feature type="compositionally biased region" description="Basic and acidic residues" evidence="1">
    <location>
        <begin position="519"/>
        <end position="534"/>
    </location>
</feature>
<feature type="region of interest" description="Disordered" evidence="1">
    <location>
        <begin position="518"/>
        <end position="540"/>
    </location>
</feature>
<dbReference type="GO" id="GO:0016787">
    <property type="term" value="F:hydrolase activity"/>
    <property type="evidence" value="ECO:0007669"/>
    <property type="project" value="InterPro"/>
</dbReference>
<dbReference type="SUPFAM" id="SSF56300">
    <property type="entry name" value="Metallo-dependent phosphatases"/>
    <property type="match status" value="1"/>
</dbReference>
<feature type="domain" description="Calcineurin-like phosphoesterase" evidence="3">
    <location>
        <begin position="40"/>
        <end position="290"/>
    </location>
</feature>
<dbReference type="InterPro" id="IPR024185">
    <property type="entry name" value="FTHF_cligase-like_sf"/>
</dbReference>
<evidence type="ECO:0000259" key="4">
    <source>
        <dbReference type="Pfam" id="PF21953"/>
    </source>
</evidence>